<dbReference type="InterPro" id="IPR029044">
    <property type="entry name" value="Nucleotide-diphossugar_trans"/>
</dbReference>
<dbReference type="GO" id="GO:0016758">
    <property type="term" value="F:hexosyltransferase activity"/>
    <property type="evidence" value="ECO:0007669"/>
    <property type="project" value="UniProtKB-ARBA"/>
</dbReference>
<dbReference type="InterPro" id="IPR001173">
    <property type="entry name" value="Glyco_trans_2-like"/>
</dbReference>
<dbReference type="KEGG" id="arep:ID810_07360"/>
<organism evidence="2 3">
    <name type="scientific">Actinomyces respiraculi</name>
    <dbReference type="NCBI Taxonomy" id="2744574"/>
    <lineage>
        <taxon>Bacteria</taxon>
        <taxon>Bacillati</taxon>
        <taxon>Actinomycetota</taxon>
        <taxon>Actinomycetes</taxon>
        <taxon>Actinomycetales</taxon>
        <taxon>Actinomycetaceae</taxon>
        <taxon>Actinomyces</taxon>
    </lineage>
</organism>
<dbReference type="EMBL" id="CP063989">
    <property type="protein sequence ID" value="QPL04614.1"/>
    <property type="molecule type" value="Genomic_DNA"/>
</dbReference>
<proteinExistence type="predicted"/>
<evidence type="ECO:0000313" key="2">
    <source>
        <dbReference type="EMBL" id="QPL04614.1"/>
    </source>
</evidence>
<dbReference type="PANTHER" id="PTHR22916">
    <property type="entry name" value="GLYCOSYLTRANSFERASE"/>
    <property type="match status" value="1"/>
</dbReference>
<keyword evidence="2" id="KW-0808">Transferase</keyword>
<keyword evidence="3" id="KW-1185">Reference proteome</keyword>
<dbReference type="Proteomes" id="UP000594637">
    <property type="component" value="Chromosome"/>
</dbReference>
<dbReference type="Gene3D" id="3.90.550.10">
    <property type="entry name" value="Spore Coat Polysaccharide Biosynthesis Protein SpsA, Chain A"/>
    <property type="match status" value="1"/>
</dbReference>
<dbReference type="PANTHER" id="PTHR22916:SF3">
    <property type="entry name" value="UDP-GLCNAC:BETAGAL BETA-1,3-N-ACETYLGLUCOSAMINYLTRANSFERASE-LIKE PROTEIN 1"/>
    <property type="match status" value="1"/>
</dbReference>
<accession>A0A7T0PVE3</accession>
<name>A0A7T0PVE3_9ACTO</name>
<dbReference type="Pfam" id="PF00535">
    <property type="entry name" value="Glycos_transf_2"/>
    <property type="match status" value="1"/>
</dbReference>
<dbReference type="CDD" id="cd00761">
    <property type="entry name" value="Glyco_tranf_GTA_type"/>
    <property type="match status" value="1"/>
</dbReference>
<dbReference type="AlphaFoldDB" id="A0A7T0PVE3"/>
<protein>
    <submittedName>
        <fullName evidence="2">Glycosyltransferase family 2 protein</fullName>
    </submittedName>
</protein>
<feature type="domain" description="Glycosyltransferase 2-like" evidence="1">
    <location>
        <begin position="6"/>
        <end position="130"/>
    </location>
</feature>
<gene>
    <name evidence="2" type="ORF">ID810_07360</name>
</gene>
<evidence type="ECO:0000259" key="1">
    <source>
        <dbReference type="Pfam" id="PF00535"/>
    </source>
</evidence>
<reference evidence="2 3" key="1">
    <citation type="submission" date="2020-11" db="EMBL/GenBank/DDBJ databases">
        <title>Actinomyces sp. ZJ750.</title>
        <authorList>
            <person name="Zhou J."/>
        </authorList>
    </citation>
    <scope>NUCLEOTIDE SEQUENCE [LARGE SCALE GENOMIC DNA]</scope>
    <source>
        <strain evidence="2 3">ZJ750</strain>
    </source>
</reference>
<sequence>MEPLLSVVVPSYNAEAWLERCVDSLVVDGGEVEVIIVDDGSTDSTLALATDLAARAPGVVVVHQDNKGHGGAVNTGVAHATGTWLKVCDADDALDPVALRDLLARLRQWDIDSTAPDLVVTNFVYVREGSEAWHSMGRRSRLLVPHRPTARRAAHAVRFHGLIPEDRVGTWDDVGRFRADQYLMMHALLYRTEVLRASGTVLPEHCFYVDSVFAFEPLTAVRSLTYLDLDLYLYTIGREGQSVADDVIVRRLDQHDRVNALMLEALPQEGEIGSSLYGYLLHYYLINCVVISTMALRSGTEQNLAIKEQLWTRMAERRPDVHRRLRRTVLGRAMNLRGPLGRRVPVVGYHVARRALNLN</sequence>
<dbReference type="SUPFAM" id="SSF53448">
    <property type="entry name" value="Nucleotide-diphospho-sugar transferases"/>
    <property type="match status" value="1"/>
</dbReference>
<dbReference type="RefSeq" id="WP_196781485.1">
    <property type="nucleotide sequence ID" value="NZ_CP063989.1"/>
</dbReference>
<evidence type="ECO:0000313" key="3">
    <source>
        <dbReference type="Proteomes" id="UP000594637"/>
    </source>
</evidence>